<feature type="compositionally biased region" description="Low complexity" evidence="2">
    <location>
        <begin position="518"/>
        <end position="532"/>
    </location>
</feature>
<dbReference type="GO" id="GO:0032007">
    <property type="term" value="P:negative regulation of TOR signaling"/>
    <property type="evidence" value="ECO:0007669"/>
    <property type="project" value="TreeGrafter"/>
</dbReference>
<feature type="region of interest" description="Disordered" evidence="2">
    <location>
        <begin position="513"/>
        <end position="534"/>
    </location>
</feature>
<organism evidence="3 4">
    <name type="scientific">Amanita muscaria (strain Koide BX008)</name>
    <dbReference type="NCBI Taxonomy" id="946122"/>
    <lineage>
        <taxon>Eukaryota</taxon>
        <taxon>Fungi</taxon>
        <taxon>Dikarya</taxon>
        <taxon>Basidiomycota</taxon>
        <taxon>Agaricomycotina</taxon>
        <taxon>Agaricomycetes</taxon>
        <taxon>Agaricomycetidae</taxon>
        <taxon>Agaricales</taxon>
        <taxon>Pluteineae</taxon>
        <taxon>Amanitaceae</taxon>
        <taxon>Amanita</taxon>
    </lineage>
</organism>
<dbReference type="InParanoid" id="A0A0C2XGL2"/>
<dbReference type="OrthoDB" id="28737at2759"/>
<dbReference type="GO" id="GO:0051726">
    <property type="term" value="P:regulation of cell cycle"/>
    <property type="evidence" value="ECO:0007669"/>
    <property type="project" value="TreeGrafter"/>
</dbReference>
<gene>
    <name evidence="3" type="ORF">M378DRAFT_120766</name>
</gene>
<dbReference type="GO" id="GO:0033596">
    <property type="term" value="C:TSC1-TSC2 complex"/>
    <property type="evidence" value="ECO:0007669"/>
    <property type="project" value="TreeGrafter"/>
</dbReference>
<evidence type="ECO:0008006" key="5">
    <source>
        <dbReference type="Google" id="ProtNLM"/>
    </source>
</evidence>
<keyword evidence="4" id="KW-1185">Reference proteome</keyword>
<dbReference type="AlphaFoldDB" id="A0A0C2XGL2"/>
<dbReference type="InterPro" id="IPR007483">
    <property type="entry name" value="Hamartin"/>
</dbReference>
<dbReference type="PANTHER" id="PTHR15154">
    <property type="entry name" value="HAMARTIN"/>
    <property type="match status" value="1"/>
</dbReference>
<dbReference type="STRING" id="946122.A0A0C2XGL2"/>
<name>A0A0C2XGL2_AMAMK</name>
<sequence>MLDLIRDVRSALESAPDAPTLSEIARATEEHVAECSSFPDFDNLILSLEEELQAVHRDIVDYSLPYQLEVFLVVLSHLKSYLSLSSMFYWWDIVLRPALREPKLGTVAVDQAKELVLDTLRKTEANLHHDFRRRLFDLYLLDTYNEGSDHDVLEHAELDADQRDMRTCWKVNLENILLKFGHEYPQDFMTEVHDLFTSPSSRFQLFMLLNIYSSSSSFATSAIIMAKHPLMIHLLLSMLFDNSSTVYSAGLSVVVKLLPVLAAHAHEELRALLPMLLTVLAGLMCWKQRHTTYVQTSLDGAPNTGIQSELEEEANPVLRPHPQWNWERLERTFNLRTPVCPSPRPYFTILYYLYPAKLLKFLRSPVKYLTDDGFPSPWTEGWEQALNQDEIRACSERLLREHMCHPAFLWHDAGSQPEGAEFWAQFPVDRIATEAIMLDVHNYALGALKCRPEAAQGNSSKSNAASVADNSDANEPIHRVLPLDKSSGSLSMSLPAMVNSSFALKSNLNLVAEESASKSHQSNPPSSSLPPSMDAGEAREIFDEGNDISVPPQYLQAVARLQSEVLLLRNELNFELWLSRENVKHISRLFLDRSSIKSAEAERQGLYNKLRKYRAQVVLLESELHEYKAQASSAKNKYAEWNMELQKKLKELREEKKSWVADSAALRRAKNDYKTLLDSQEKLLEEANKKLFESETWRKENQHKIDRLHDYEEQISKHIRMQQLWEQDFARFNERGEQVSMIQSHFKQMELRLESYEKTQIEMDAQTRAYRRQIQTLEARLSQMRRKTESLRYPIEQEIASVAAEKATLIKANQKLREENVRLREEIDELRAVVEVNINMQVGRTE</sequence>
<feature type="coiled-coil region" evidence="1">
    <location>
        <begin position="767"/>
        <end position="833"/>
    </location>
</feature>
<dbReference type="HOGENOM" id="CLU_007465_0_0_1"/>
<keyword evidence="1" id="KW-0175">Coiled coil</keyword>
<dbReference type="Proteomes" id="UP000054549">
    <property type="component" value="Unassembled WGS sequence"/>
</dbReference>
<evidence type="ECO:0000313" key="4">
    <source>
        <dbReference type="Proteomes" id="UP000054549"/>
    </source>
</evidence>
<evidence type="ECO:0000256" key="2">
    <source>
        <dbReference type="SAM" id="MobiDB-lite"/>
    </source>
</evidence>
<evidence type="ECO:0000313" key="3">
    <source>
        <dbReference type="EMBL" id="KIL68561.1"/>
    </source>
</evidence>
<proteinExistence type="predicted"/>
<dbReference type="EMBL" id="KN818228">
    <property type="protein sequence ID" value="KIL68561.1"/>
    <property type="molecule type" value="Genomic_DNA"/>
</dbReference>
<protein>
    <recommendedName>
        <fullName evidence="5">Hamartin</fullName>
    </recommendedName>
</protein>
<feature type="coiled-coil region" evidence="1">
    <location>
        <begin position="596"/>
        <end position="690"/>
    </location>
</feature>
<dbReference type="PANTHER" id="PTHR15154:SF2">
    <property type="entry name" value="HAMARTIN"/>
    <property type="match status" value="1"/>
</dbReference>
<reference evidence="3 4" key="1">
    <citation type="submission" date="2014-04" db="EMBL/GenBank/DDBJ databases">
        <title>Evolutionary Origins and Diversification of the Mycorrhizal Mutualists.</title>
        <authorList>
            <consortium name="DOE Joint Genome Institute"/>
            <consortium name="Mycorrhizal Genomics Consortium"/>
            <person name="Kohler A."/>
            <person name="Kuo A."/>
            <person name="Nagy L.G."/>
            <person name="Floudas D."/>
            <person name="Copeland A."/>
            <person name="Barry K.W."/>
            <person name="Cichocki N."/>
            <person name="Veneault-Fourrey C."/>
            <person name="LaButti K."/>
            <person name="Lindquist E.A."/>
            <person name="Lipzen A."/>
            <person name="Lundell T."/>
            <person name="Morin E."/>
            <person name="Murat C."/>
            <person name="Riley R."/>
            <person name="Ohm R."/>
            <person name="Sun H."/>
            <person name="Tunlid A."/>
            <person name="Henrissat B."/>
            <person name="Grigoriev I.V."/>
            <person name="Hibbett D.S."/>
            <person name="Martin F."/>
        </authorList>
    </citation>
    <scope>NUCLEOTIDE SEQUENCE [LARGE SCALE GENOMIC DNA]</scope>
    <source>
        <strain evidence="3 4">Koide BX008</strain>
    </source>
</reference>
<accession>A0A0C2XGL2</accession>
<evidence type="ECO:0000256" key="1">
    <source>
        <dbReference type="SAM" id="Coils"/>
    </source>
</evidence>